<keyword evidence="2" id="KW-1185">Reference proteome</keyword>
<dbReference type="EMBL" id="JACEEZ010025056">
    <property type="protein sequence ID" value="KAG0705266.1"/>
    <property type="molecule type" value="Genomic_DNA"/>
</dbReference>
<comment type="caution">
    <text evidence="1">The sequence shown here is derived from an EMBL/GenBank/DDBJ whole genome shotgun (WGS) entry which is preliminary data.</text>
</comment>
<name>A0A8J5CJ74_CHIOP</name>
<protein>
    <submittedName>
        <fullName evidence="1">Uncharacterized protein</fullName>
    </submittedName>
</protein>
<dbReference type="Proteomes" id="UP000770661">
    <property type="component" value="Unassembled WGS sequence"/>
</dbReference>
<accession>A0A8J5CJ74</accession>
<dbReference type="AlphaFoldDB" id="A0A8J5CJ74"/>
<dbReference type="OrthoDB" id="415068at2759"/>
<sequence>MIEATNHQLGDIMAWRRRWQVKSTADKNQAIVMSRSREDTRLLEGKLKFGDYTLAIKDSINILGVEVDFRLSFDRHLETVARRASLRVTLLRRVSHWCRGRRSIHCWPSVVMLNTPLHLVQQ</sequence>
<evidence type="ECO:0000313" key="2">
    <source>
        <dbReference type="Proteomes" id="UP000770661"/>
    </source>
</evidence>
<proteinExistence type="predicted"/>
<gene>
    <name evidence="1" type="ORF">GWK47_024536</name>
</gene>
<reference evidence="1" key="1">
    <citation type="submission" date="2020-07" db="EMBL/GenBank/DDBJ databases">
        <title>The High-quality genome of the commercially important snow crab, Chionoecetes opilio.</title>
        <authorList>
            <person name="Jeong J.-H."/>
            <person name="Ryu S."/>
        </authorList>
    </citation>
    <scope>NUCLEOTIDE SEQUENCE</scope>
    <source>
        <strain evidence="1">MADBK_172401_WGS</strain>
        <tissue evidence="1">Digestive gland</tissue>
    </source>
</reference>
<organism evidence="1 2">
    <name type="scientific">Chionoecetes opilio</name>
    <name type="common">Atlantic snow crab</name>
    <name type="synonym">Cancer opilio</name>
    <dbReference type="NCBI Taxonomy" id="41210"/>
    <lineage>
        <taxon>Eukaryota</taxon>
        <taxon>Metazoa</taxon>
        <taxon>Ecdysozoa</taxon>
        <taxon>Arthropoda</taxon>
        <taxon>Crustacea</taxon>
        <taxon>Multicrustacea</taxon>
        <taxon>Malacostraca</taxon>
        <taxon>Eumalacostraca</taxon>
        <taxon>Eucarida</taxon>
        <taxon>Decapoda</taxon>
        <taxon>Pleocyemata</taxon>
        <taxon>Brachyura</taxon>
        <taxon>Eubrachyura</taxon>
        <taxon>Majoidea</taxon>
        <taxon>Majidae</taxon>
        <taxon>Chionoecetes</taxon>
    </lineage>
</organism>
<evidence type="ECO:0000313" key="1">
    <source>
        <dbReference type="EMBL" id="KAG0705266.1"/>
    </source>
</evidence>